<evidence type="ECO:0000256" key="2">
    <source>
        <dbReference type="ARBA" id="ARBA00022553"/>
    </source>
</evidence>
<evidence type="ECO:0000313" key="8">
    <source>
        <dbReference type="EMBL" id="MFB9758295.1"/>
    </source>
</evidence>
<comment type="caution">
    <text evidence="8">The sequence shown here is derived from an EMBL/GenBank/DDBJ whole genome shotgun (WGS) entry which is preliminary data.</text>
</comment>
<comment type="subcellular location">
    <subcellularLocation>
        <location evidence="1">Cytoplasm</location>
    </subcellularLocation>
</comment>
<dbReference type="EMBL" id="JBHMAF010000024">
    <property type="protein sequence ID" value="MFB9758295.1"/>
    <property type="molecule type" value="Genomic_DNA"/>
</dbReference>
<proteinExistence type="predicted"/>
<keyword evidence="9" id="KW-1185">Reference proteome</keyword>
<dbReference type="SUPFAM" id="SSF46894">
    <property type="entry name" value="C-terminal effector domain of the bipartite response regulators"/>
    <property type="match status" value="1"/>
</dbReference>
<keyword evidence="3" id="KW-0805">Transcription regulation</keyword>
<dbReference type="InterPro" id="IPR001789">
    <property type="entry name" value="Sig_transdc_resp-reg_receiver"/>
</dbReference>
<dbReference type="Gene3D" id="3.40.50.2300">
    <property type="match status" value="1"/>
</dbReference>
<dbReference type="Pfam" id="PF00072">
    <property type="entry name" value="Response_reg"/>
    <property type="match status" value="1"/>
</dbReference>
<accession>A0ABV5WCI4</accession>
<dbReference type="CDD" id="cd17535">
    <property type="entry name" value="REC_NarL-like"/>
    <property type="match status" value="1"/>
</dbReference>
<evidence type="ECO:0000256" key="4">
    <source>
        <dbReference type="ARBA" id="ARBA00023125"/>
    </source>
</evidence>
<dbReference type="PROSITE" id="PS50110">
    <property type="entry name" value="RESPONSE_REGULATORY"/>
    <property type="match status" value="1"/>
</dbReference>
<dbReference type="RefSeq" id="WP_379948565.1">
    <property type="nucleotide sequence ID" value="NZ_JBHMAF010000024.1"/>
</dbReference>
<dbReference type="SUPFAM" id="SSF52172">
    <property type="entry name" value="CheY-like"/>
    <property type="match status" value="1"/>
</dbReference>
<evidence type="ECO:0000256" key="6">
    <source>
        <dbReference type="PROSITE-ProRule" id="PRU00169"/>
    </source>
</evidence>
<evidence type="ECO:0000256" key="5">
    <source>
        <dbReference type="ARBA" id="ARBA00023163"/>
    </source>
</evidence>
<gene>
    <name evidence="8" type="ORF">ACFFMS_07140</name>
</gene>
<evidence type="ECO:0000259" key="7">
    <source>
        <dbReference type="PROSITE" id="PS50110"/>
    </source>
</evidence>
<keyword evidence="5" id="KW-0804">Transcription</keyword>
<organism evidence="8 9">
    <name type="scientific">Ectobacillus funiculus</name>
    <dbReference type="NCBI Taxonomy" id="137993"/>
    <lineage>
        <taxon>Bacteria</taxon>
        <taxon>Bacillati</taxon>
        <taxon>Bacillota</taxon>
        <taxon>Bacilli</taxon>
        <taxon>Bacillales</taxon>
        <taxon>Bacillaceae</taxon>
        <taxon>Ectobacillus</taxon>
    </lineage>
</organism>
<dbReference type="InterPro" id="IPR011006">
    <property type="entry name" value="CheY-like_superfamily"/>
</dbReference>
<keyword evidence="4" id="KW-0238">DNA-binding</keyword>
<name>A0ABV5WCI4_9BACI</name>
<dbReference type="PANTHER" id="PTHR43214">
    <property type="entry name" value="TWO-COMPONENT RESPONSE REGULATOR"/>
    <property type="match status" value="1"/>
</dbReference>
<sequence>MGHVIKVMLVEDDEFWRQQLSSDLNKEEDIQVVKAAVTKQEALEAFQTMEIDVILMDINLTENQLDGLEATRDISMNKELNTKIIMLTSLTDKEIILKSFQNGAINYITKSSFQDIVKAIREAYADVPSIHPDAAPVMRNEIQLMLLTPSERELYELREKGYNKTQMSQMLHKSVNTIKTQLRSIRNKLLK</sequence>
<keyword evidence="2 6" id="KW-0597">Phosphoprotein</keyword>
<dbReference type="Proteomes" id="UP001589609">
    <property type="component" value="Unassembled WGS sequence"/>
</dbReference>
<dbReference type="InterPro" id="IPR039420">
    <property type="entry name" value="WalR-like"/>
</dbReference>
<dbReference type="SMART" id="SM00448">
    <property type="entry name" value="REC"/>
    <property type="match status" value="1"/>
</dbReference>
<feature type="domain" description="Response regulatory" evidence="7">
    <location>
        <begin position="6"/>
        <end position="125"/>
    </location>
</feature>
<evidence type="ECO:0000256" key="1">
    <source>
        <dbReference type="ARBA" id="ARBA00004496"/>
    </source>
</evidence>
<reference evidence="8 9" key="1">
    <citation type="submission" date="2024-09" db="EMBL/GenBank/DDBJ databases">
        <authorList>
            <person name="Sun Q."/>
            <person name="Mori K."/>
        </authorList>
    </citation>
    <scope>NUCLEOTIDE SEQUENCE [LARGE SCALE GENOMIC DNA]</scope>
    <source>
        <strain evidence="8 9">JCM 11201</strain>
    </source>
</reference>
<dbReference type="PANTHER" id="PTHR43214:SF43">
    <property type="entry name" value="TWO-COMPONENT RESPONSE REGULATOR"/>
    <property type="match status" value="1"/>
</dbReference>
<evidence type="ECO:0000256" key="3">
    <source>
        <dbReference type="ARBA" id="ARBA00023015"/>
    </source>
</evidence>
<evidence type="ECO:0000313" key="9">
    <source>
        <dbReference type="Proteomes" id="UP001589609"/>
    </source>
</evidence>
<dbReference type="InterPro" id="IPR016032">
    <property type="entry name" value="Sig_transdc_resp-reg_C-effctor"/>
</dbReference>
<feature type="modified residue" description="4-aspartylphosphate" evidence="6">
    <location>
        <position position="57"/>
    </location>
</feature>
<dbReference type="InterPro" id="IPR058245">
    <property type="entry name" value="NreC/VraR/RcsB-like_REC"/>
</dbReference>
<protein>
    <submittedName>
        <fullName evidence="8">Response regulator</fullName>
    </submittedName>
</protein>